<feature type="compositionally biased region" description="Basic and acidic residues" evidence="1">
    <location>
        <begin position="172"/>
        <end position="192"/>
    </location>
</feature>
<dbReference type="AlphaFoldDB" id="A0A833S438"/>
<protein>
    <recommendedName>
        <fullName evidence="2">N-terminal Ras-GEF domain-containing protein</fullName>
    </recommendedName>
</protein>
<evidence type="ECO:0000313" key="3">
    <source>
        <dbReference type="EMBL" id="KAF3424340.1"/>
    </source>
</evidence>
<dbReference type="InterPro" id="IPR000651">
    <property type="entry name" value="Ras-like_Gua-exchang_fac_N"/>
</dbReference>
<feature type="region of interest" description="Disordered" evidence="1">
    <location>
        <begin position="167"/>
        <end position="223"/>
    </location>
</feature>
<dbReference type="Pfam" id="PF00618">
    <property type="entry name" value="RasGEF_N"/>
    <property type="match status" value="1"/>
</dbReference>
<reference evidence="3" key="1">
    <citation type="submission" date="2019-11" db="EMBL/GenBank/DDBJ databases">
        <title>The nuclear and mitochondrial genomes of Frieseomelitta varia - a highly eusocial stingless bee (Meliponini) with a permanently sterile worker caste.</title>
        <authorList>
            <person name="Freitas F.C.P."/>
            <person name="Lourenco A.P."/>
            <person name="Nunes F.M.F."/>
            <person name="Paschoal A.R."/>
            <person name="Abreu F.C.P."/>
            <person name="Barbin F.O."/>
            <person name="Bataglia L."/>
            <person name="Cardoso-Junior C.A.M."/>
            <person name="Cervoni M.S."/>
            <person name="Silva S.R."/>
            <person name="Dalarmi F."/>
            <person name="Del Lama M.A."/>
            <person name="Depintor T.S."/>
            <person name="Ferreira K.M."/>
            <person name="Goria P.S."/>
            <person name="Jaskot M.C."/>
            <person name="Lago D.C."/>
            <person name="Luna-Lucena D."/>
            <person name="Moda L.M."/>
            <person name="Nascimento L."/>
            <person name="Pedrino M."/>
            <person name="Rabico F.O."/>
            <person name="Sanches F.C."/>
            <person name="Santos D.E."/>
            <person name="Santos C.G."/>
            <person name="Vieira J."/>
            <person name="Lopes T.F."/>
            <person name="Barchuk A.R."/>
            <person name="Hartfelder K."/>
            <person name="Simoes Z.L.P."/>
            <person name="Bitondi M.M.G."/>
            <person name="Pinheiro D.G."/>
        </authorList>
    </citation>
    <scope>NUCLEOTIDE SEQUENCE</scope>
    <source>
        <strain evidence="3">USP_RPSP 00005682</strain>
        <tissue evidence="3">Whole individual</tissue>
    </source>
</reference>
<evidence type="ECO:0000259" key="2">
    <source>
        <dbReference type="Pfam" id="PF00618"/>
    </source>
</evidence>
<dbReference type="InterPro" id="IPR023578">
    <property type="entry name" value="Ras_GEF_dom_sf"/>
</dbReference>
<evidence type="ECO:0000313" key="4">
    <source>
        <dbReference type="Proteomes" id="UP000655588"/>
    </source>
</evidence>
<accession>A0A833S438</accession>
<organism evidence="3 4">
    <name type="scientific">Frieseomelitta varia</name>
    <dbReference type="NCBI Taxonomy" id="561572"/>
    <lineage>
        <taxon>Eukaryota</taxon>
        <taxon>Metazoa</taxon>
        <taxon>Ecdysozoa</taxon>
        <taxon>Arthropoda</taxon>
        <taxon>Hexapoda</taxon>
        <taxon>Insecta</taxon>
        <taxon>Pterygota</taxon>
        <taxon>Neoptera</taxon>
        <taxon>Endopterygota</taxon>
        <taxon>Hymenoptera</taxon>
        <taxon>Apocrita</taxon>
        <taxon>Aculeata</taxon>
        <taxon>Apoidea</taxon>
        <taxon>Anthophila</taxon>
        <taxon>Apidae</taxon>
        <taxon>Frieseomelitta</taxon>
    </lineage>
</organism>
<proteinExistence type="predicted"/>
<dbReference type="EMBL" id="WNWW01000478">
    <property type="protein sequence ID" value="KAF3424340.1"/>
    <property type="molecule type" value="Genomic_DNA"/>
</dbReference>
<dbReference type="Gene3D" id="1.20.870.10">
    <property type="entry name" value="Son of sevenless (SoS) protein Chain: S domain 1"/>
    <property type="match status" value="1"/>
</dbReference>
<comment type="caution">
    <text evidence="3">The sequence shown here is derived from an EMBL/GenBank/DDBJ whole genome shotgun (WGS) entry which is preliminary data.</text>
</comment>
<name>A0A833S438_9HYME</name>
<keyword evidence="4" id="KW-1185">Reference proteome</keyword>
<dbReference type="Proteomes" id="UP000655588">
    <property type="component" value="Unassembled WGS sequence"/>
</dbReference>
<evidence type="ECO:0000256" key="1">
    <source>
        <dbReference type="SAM" id="MobiDB-lite"/>
    </source>
</evidence>
<feature type="domain" description="N-terminal Ras-GEF" evidence="2">
    <location>
        <begin position="73"/>
        <end position="124"/>
    </location>
</feature>
<sequence length="254" mass="28812">MKISIDITQEKTAWISDISGCMDNVRSNDLLEGLRSDVSSVTMSEEYENDPKLFNDDVDIKFSRTLNSCRIPQVRSATPERLLQRLMDPRFLSIDYLNTFLTTHRLFIDSVTVIETLKKALYEAELAETPAGSLVVDTKIQMYLFRSLDVLGGNVTAEEKISAETLTISEPKSTDSKAGKKETEKRPAKIPETDSSFEQPLQQNQENQQRHEHRASTESVPVATASSTISTITRVCRDMYCILYYYSTNYNILN</sequence>
<dbReference type="SUPFAM" id="SSF48366">
    <property type="entry name" value="Ras GEF"/>
    <property type="match status" value="1"/>
</dbReference>
<gene>
    <name evidence="3" type="ORF">E2986_12244</name>
</gene>